<keyword evidence="4" id="KW-1185">Reference proteome</keyword>
<feature type="compositionally biased region" description="Low complexity" evidence="1">
    <location>
        <begin position="202"/>
        <end position="212"/>
    </location>
</feature>
<sequence>MTAHEEPATGGEEPAESVLAVVSSHGDQEVLLVEREGRRMCRVRATTREERTRLRDVARLLTALGGDGVRAAPRLLGEDAAGLLLEPHAPLRLGGGRRRAQPEEATPPTLERHALHDAREDLEALVSALHARGWVVGLAPGAGLGARPDGTVVISDLRSLRSDGSVGARMQDQHWLDSVLEDQGRTLRRRLDTLPGLPSAPTPGEAASAAPAPSSPSVPLAAPPPAWSEGWRARLARGTDPTEALASDEGILGAEALEHASRRLSARSARGRRPARGRGGPTRHRGPRWSVPRLPRRGMVLAAAATVLVLGGGAAAVGAALVHREAPTPVATGTPPETLTPTDAAPSDGAPYETASSPSADAPAAASAVIEDPRALVQELALGRHHYVTGRTETTVCAQGSPAAAQDDALRDAYQDVEVEGEGPVVTSAQIEQLDEQGGTARVRAALDQGELRLTTSDGAVVVRPAAGKQEVLLDLIREDGSWRVRAASAVEA</sequence>
<keyword evidence="2" id="KW-0472">Membrane</keyword>
<keyword evidence="2" id="KW-0812">Transmembrane</keyword>
<feature type="compositionally biased region" description="Pro residues" evidence="1">
    <location>
        <begin position="213"/>
        <end position="225"/>
    </location>
</feature>
<evidence type="ECO:0000256" key="2">
    <source>
        <dbReference type="SAM" id="Phobius"/>
    </source>
</evidence>
<evidence type="ECO:0000313" key="4">
    <source>
        <dbReference type="Proteomes" id="UP000612352"/>
    </source>
</evidence>
<feature type="region of interest" description="Disordered" evidence="1">
    <location>
        <begin position="192"/>
        <end position="225"/>
    </location>
</feature>
<protein>
    <submittedName>
        <fullName evidence="3">Uncharacterized protein</fullName>
    </submittedName>
</protein>
<gene>
    <name evidence="3" type="ORF">I8D64_01510</name>
</gene>
<name>A0ABS1B610_9MICO</name>
<feature type="region of interest" description="Disordered" evidence="1">
    <location>
        <begin position="327"/>
        <end position="367"/>
    </location>
</feature>
<dbReference type="RefSeq" id="WP_200500741.1">
    <property type="nucleotide sequence ID" value="NZ_JAEDAJ010000001.1"/>
</dbReference>
<evidence type="ECO:0000256" key="1">
    <source>
        <dbReference type="SAM" id="MobiDB-lite"/>
    </source>
</evidence>
<dbReference type="Proteomes" id="UP000612352">
    <property type="component" value="Unassembled WGS sequence"/>
</dbReference>
<organism evidence="3 4">
    <name type="scientific">Brachybacterium halotolerans</name>
    <dbReference type="NCBI Taxonomy" id="2795215"/>
    <lineage>
        <taxon>Bacteria</taxon>
        <taxon>Bacillati</taxon>
        <taxon>Actinomycetota</taxon>
        <taxon>Actinomycetes</taxon>
        <taxon>Micrococcales</taxon>
        <taxon>Dermabacteraceae</taxon>
        <taxon>Brachybacterium</taxon>
    </lineage>
</organism>
<feature type="region of interest" description="Disordered" evidence="1">
    <location>
        <begin position="262"/>
        <end position="292"/>
    </location>
</feature>
<feature type="compositionally biased region" description="Low complexity" evidence="1">
    <location>
        <begin position="355"/>
        <end position="367"/>
    </location>
</feature>
<proteinExistence type="predicted"/>
<accession>A0ABS1B610</accession>
<keyword evidence="2" id="KW-1133">Transmembrane helix</keyword>
<comment type="caution">
    <text evidence="3">The sequence shown here is derived from an EMBL/GenBank/DDBJ whole genome shotgun (WGS) entry which is preliminary data.</text>
</comment>
<reference evidence="3 4" key="1">
    <citation type="submission" date="2020-12" db="EMBL/GenBank/DDBJ databases">
        <title>Brachybacterium sp. MASK1Z-5, whole genome shotgun sequence.</title>
        <authorList>
            <person name="Tuo L."/>
        </authorList>
    </citation>
    <scope>NUCLEOTIDE SEQUENCE [LARGE SCALE GENOMIC DNA]</scope>
    <source>
        <strain evidence="3 4">MASK1Z-5</strain>
    </source>
</reference>
<feature type="compositionally biased region" description="Basic residues" evidence="1">
    <location>
        <begin position="262"/>
        <end position="287"/>
    </location>
</feature>
<feature type="transmembrane region" description="Helical" evidence="2">
    <location>
        <begin position="298"/>
        <end position="322"/>
    </location>
</feature>
<dbReference type="EMBL" id="JAEDAJ010000001">
    <property type="protein sequence ID" value="MBK0330083.1"/>
    <property type="molecule type" value="Genomic_DNA"/>
</dbReference>
<evidence type="ECO:0000313" key="3">
    <source>
        <dbReference type="EMBL" id="MBK0330083.1"/>
    </source>
</evidence>